<accession>A0AAV3SI73</accession>
<dbReference type="GO" id="GO:0008757">
    <property type="term" value="F:S-adenosylmethionine-dependent methyltransferase activity"/>
    <property type="evidence" value="ECO:0007669"/>
    <property type="project" value="InterPro"/>
</dbReference>
<organism evidence="2 5">
    <name type="scientific">Halococcus dombrowskii</name>
    <dbReference type="NCBI Taxonomy" id="179637"/>
    <lineage>
        <taxon>Archaea</taxon>
        <taxon>Methanobacteriati</taxon>
        <taxon>Methanobacteriota</taxon>
        <taxon>Stenosarchaea group</taxon>
        <taxon>Halobacteria</taxon>
        <taxon>Halobacteriales</taxon>
        <taxon>Halococcaceae</taxon>
        <taxon>Halococcus</taxon>
    </lineage>
</organism>
<dbReference type="Proteomes" id="UP000830542">
    <property type="component" value="Chromosome"/>
</dbReference>
<keyword evidence="4" id="KW-1185">Reference proteome</keyword>
<dbReference type="InterPro" id="IPR029063">
    <property type="entry name" value="SAM-dependent_MTases_sf"/>
</dbReference>
<reference evidence="2" key="3">
    <citation type="submission" date="2023-12" db="EMBL/GenBank/DDBJ databases">
        <authorList>
            <person name="Sun Q."/>
            <person name="Inoue M."/>
        </authorList>
    </citation>
    <scope>NUCLEOTIDE SEQUENCE</scope>
    <source>
        <strain evidence="2">JCM 12289</strain>
    </source>
</reference>
<feature type="domain" description="Methyltransferase type 11" evidence="1">
    <location>
        <begin position="44"/>
        <end position="131"/>
    </location>
</feature>
<dbReference type="GO" id="GO:0032259">
    <property type="term" value="P:methylation"/>
    <property type="evidence" value="ECO:0007669"/>
    <property type="project" value="UniProtKB-KW"/>
</dbReference>
<dbReference type="PANTHER" id="PTHR43591">
    <property type="entry name" value="METHYLTRANSFERASE"/>
    <property type="match status" value="1"/>
</dbReference>
<dbReference type="EMBL" id="BAAADN010000043">
    <property type="protein sequence ID" value="GAA0468862.1"/>
    <property type="molecule type" value="Genomic_DNA"/>
</dbReference>
<dbReference type="Gene3D" id="3.40.50.150">
    <property type="entry name" value="Vaccinia Virus protein VP39"/>
    <property type="match status" value="1"/>
</dbReference>
<evidence type="ECO:0000313" key="3">
    <source>
        <dbReference type="EMBL" id="UOO96421.1"/>
    </source>
</evidence>
<dbReference type="AlphaFoldDB" id="A0AAV3SI73"/>
<dbReference type="CDD" id="cd02440">
    <property type="entry name" value="AdoMet_MTases"/>
    <property type="match status" value="1"/>
</dbReference>
<dbReference type="Proteomes" id="UP001500962">
    <property type="component" value="Unassembled WGS sequence"/>
</dbReference>
<evidence type="ECO:0000313" key="4">
    <source>
        <dbReference type="Proteomes" id="UP000830542"/>
    </source>
</evidence>
<dbReference type="PANTHER" id="PTHR43591:SF24">
    <property type="entry name" value="2-METHOXY-6-POLYPRENYL-1,4-BENZOQUINOL METHYLASE, MITOCHONDRIAL"/>
    <property type="match status" value="1"/>
</dbReference>
<dbReference type="InterPro" id="IPR013216">
    <property type="entry name" value="Methyltransf_11"/>
</dbReference>
<dbReference type="SUPFAM" id="SSF53335">
    <property type="entry name" value="S-adenosyl-L-methionine-dependent methyltransferases"/>
    <property type="match status" value="1"/>
</dbReference>
<reference evidence="2" key="1">
    <citation type="journal article" date="2014" name="Int. J. Syst. Evol. Microbiol.">
        <title>Complete genome sequence of Corynebacterium casei LMG S-19264T (=DSM 44701T), isolated from a smear-ripened cheese.</title>
        <authorList>
            <consortium name="US DOE Joint Genome Institute (JGI-PGF)"/>
            <person name="Walter F."/>
            <person name="Albersmeier A."/>
            <person name="Kalinowski J."/>
            <person name="Ruckert C."/>
        </authorList>
    </citation>
    <scope>NUCLEOTIDE SEQUENCE</scope>
    <source>
        <strain evidence="2">JCM 12289</strain>
    </source>
</reference>
<evidence type="ECO:0000259" key="1">
    <source>
        <dbReference type="Pfam" id="PF08241"/>
    </source>
</evidence>
<sequence length="190" mass="20188">MHAPGDVALFERVARYYERFSPATNERALRAGLALADREIDRALDVGGGTGRAARVLDSPERVVIDAAGEMLAEARRVGLDCVRGDGATLPVADDSVDAVVIVDALHHIGDRAGALAEVERVLRPGGVVVCREFNRATVRGQALAAGEHIVGFDSEFFTPEELARAVERTGLDAAIPDRGFGFTVAGVKR</sequence>
<evidence type="ECO:0000313" key="5">
    <source>
        <dbReference type="Proteomes" id="UP001500962"/>
    </source>
</evidence>
<name>A0AAV3SI73_HALDO</name>
<dbReference type="GeneID" id="71761558"/>
<protein>
    <submittedName>
        <fullName evidence="3">Class I SAM-dependent methyltransferase</fullName>
    </submittedName>
</protein>
<dbReference type="RefSeq" id="WP_244705109.1">
    <property type="nucleotide sequence ID" value="NZ_BAAADN010000043.1"/>
</dbReference>
<gene>
    <name evidence="2" type="ORF">GCM10008985_27390</name>
    <name evidence="3" type="ORF">MUK72_06880</name>
</gene>
<keyword evidence="3" id="KW-0489">Methyltransferase</keyword>
<dbReference type="EMBL" id="CP095005">
    <property type="protein sequence ID" value="UOO96421.1"/>
    <property type="molecule type" value="Genomic_DNA"/>
</dbReference>
<dbReference type="KEGG" id="hdo:MUK72_06880"/>
<proteinExistence type="predicted"/>
<keyword evidence="3" id="KW-0808">Transferase</keyword>
<dbReference type="Pfam" id="PF08241">
    <property type="entry name" value="Methyltransf_11"/>
    <property type="match status" value="1"/>
</dbReference>
<reference evidence="3" key="2">
    <citation type="submission" date="2022-04" db="EMBL/GenBank/DDBJ databases">
        <title>Sequencing and genomic assembly of Halococcus dombrowskii.</title>
        <authorList>
            <person name="Lim S.W."/>
            <person name="MacLea K.S."/>
        </authorList>
    </citation>
    <scope>NUCLEOTIDE SEQUENCE</scope>
    <source>
        <strain evidence="3">H4</strain>
    </source>
</reference>
<evidence type="ECO:0000313" key="2">
    <source>
        <dbReference type="EMBL" id="GAA0468862.1"/>
    </source>
</evidence>